<reference evidence="10" key="1">
    <citation type="submission" date="2025-08" db="UniProtKB">
        <authorList>
            <consortium name="RefSeq"/>
        </authorList>
    </citation>
    <scope>IDENTIFICATION</scope>
    <source>
        <tissue evidence="10">Whole organism</tissue>
    </source>
</reference>
<evidence type="ECO:0000313" key="9">
    <source>
        <dbReference type="Proteomes" id="UP000694843"/>
    </source>
</evidence>
<dbReference type="GeneID" id="108681536"/>
<keyword evidence="2 7" id="KW-0493">Microtubule</keyword>
<dbReference type="RefSeq" id="XP_018026069.2">
    <property type="nucleotide sequence ID" value="XM_018170580.2"/>
</dbReference>
<evidence type="ECO:0000256" key="1">
    <source>
        <dbReference type="ARBA" id="ARBA00009636"/>
    </source>
</evidence>
<keyword evidence="5 7" id="KW-0342">GTP-binding</keyword>
<sequence length="210" mass="22850">MDSEERPSTASHQREVVSLHVGQAGVQLGAASWQLFCLEHNLSPAGVRAPPSHPPPLTYDEDDLSFLSFFEEASANRYRPRAVFIDTDPSAVQQLSASPYARLYSGAQLLYGREDAASNFARGYNSAGHRLLQPALQQIRLQVEACDNLQIVHDMPTRDAEALPSQGFLLHHAAGGGTGSGLTARLADHIATEYPKKIDVRFAVMPSTKV</sequence>
<dbReference type="PRINTS" id="PR01162">
    <property type="entry name" value="ALPHATUBULIN"/>
</dbReference>
<dbReference type="GO" id="GO:0005525">
    <property type="term" value="F:GTP binding"/>
    <property type="evidence" value="ECO:0007669"/>
    <property type="project" value="UniProtKB-UniRule"/>
</dbReference>
<comment type="subunit">
    <text evidence="7">Dimer of alpha and beta chains. A typical microtubule is a hollow water-filled tube with an outer diameter of 25 nm and an inner diameter of 15 nM. Alpha-beta heterodimers associate head-to-tail to form protofilaments running lengthwise along the microtubule wall with the beta-tubulin subunit facing the microtubule plus end conferring a structural polarity. Microtubules usually have 13 protofilaments but different protofilament numbers can be found in some organisms and specialized cells.</text>
</comment>
<feature type="domain" description="Tubulin/FtsZ GTPase" evidence="8">
    <location>
        <begin position="166"/>
        <end position="208"/>
    </location>
</feature>
<dbReference type="PROSITE" id="PS00227">
    <property type="entry name" value="TUBULIN"/>
    <property type="match status" value="1"/>
</dbReference>
<evidence type="ECO:0000259" key="8">
    <source>
        <dbReference type="Pfam" id="PF00091"/>
    </source>
</evidence>
<accession>A0A8B7PIS7</accession>
<evidence type="ECO:0000256" key="5">
    <source>
        <dbReference type="ARBA" id="ARBA00023134"/>
    </source>
</evidence>
<feature type="domain" description="Tubulin/FtsZ GTPase" evidence="8">
    <location>
        <begin position="15"/>
        <end position="153"/>
    </location>
</feature>
<dbReference type="SUPFAM" id="SSF52490">
    <property type="entry name" value="Tubulin nucleotide-binding domain-like"/>
    <property type="match status" value="1"/>
</dbReference>
<evidence type="ECO:0000256" key="7">
    <source>
        <dbReference type="RuleBase" id="RU000352"/>
    </source>
</evidence>
<dbReference type="InterPro" id="IPR036525">
    <property type="entry name" value="Tubulin/FtsZ_GTPase_sf"/>
</dbReference>
<proteinExistence type="inferred from homology"/>
<dbReference type="GO" id="GO:0005874">
    <property type="term" value="C:microtubule"/>
    <property type="evidence" value="ECO:0007669"/>
    <property type="project" value="UniProtKB-KW"/>
</dbReference>
<comment type="function">
    <text evidence="7">Tubulin is the major constituent of microtubules, a cylinder consisting of laterally associated linear protofilaments composed of alpha- and beta-tubulin heterodimers. Microtubules grow by the addition of GTP-tubulin dimers to the microtubule end, where a stabilizing cap forms. Below the cap, tubulin dimers are in GDP-bound state, owing to GTPase activity of alpha-tubulin.</text>
</comment>
<keyword evidence="4" id="KW-0378">Hydrolase</keyword>
<dbReference type="OrthoDB" id="5833119at2759"/>
<organism evidence="9 10">
    <name type="scientific">Hyalella azteca</name>
    <name type="common">Amphipod</name>
    <dbReference type="NCBI Taxonomy" id="294128"/>
    <lineage>
        <taxon>Eukaryota</taxon>
        <taxon>Metazoa</taxon>
        <taxon>Ecdysozoa</taxon>
        <taxon>Arthropoda</taxon>
        <taxon>Crustacea</taxon>
        <taxon>Multicrustacea</taxon>
        <taxon>Malacostraca</taxon>
        <taxon>Eumalacostraca</taxon>
        <taxon>Peracarida</taxon>
        <taxon>Amphipoda</taxon>
        <taxon>Senticaudata</taxon>
        <taxon>Talitrida</taxon>
        <taxon>Talitroidea</taxon>
        <taxon>Hyalellidae</taxon>
        <taxon>Hyalella</taxon>
    </lineage>
</organism>
<evidence type="ECO:0000256" key="6">
    <source>
        <dbReference type="ARBA" id="ARBA00049117"/>
    </source>
</evidence>
<dbReference type="InterPro" id="IPR000217">
    <property type="entry name" value="Tubulin"/>
</dbReference>
<evidence type="ECO:0000313" key="10">
    <source>
        <dbReference type="RefSeq" id="XP_018026069.2"/>
    </source>
</evidence>
<dbReference type="OMA" id="IMSASVW"/>
<evidence type="ECO:0000256" key="3">
    <source>
        <dbReference type="ARBA" id="ARBA00022741"/>
    </source>
</evidence>
<evidence type="ECO:0000256" key="2">
    <source>
        <dbReference type="ARBA" id="ARBA00022701"/>
    </source>
</evidence>
<dbReference type="InterPro" id="IPR002452">
    <property type="entry name" value="Alpha_tubulin"/>
</dbReference>
<comment type="similarity">
    <text evidence="1 7">Belongs to the tubulin family.</text>
</comment>
<dbReference type="Gene3D" id="3.40.50.1440">
    <property type="entry name" value="Tubulin/FtsZ, GTPase domain"/>
    <property type="match status" value="1"/>
</dbReference>
<keyword evidence="9" id="KW-1185">Reference proteome</keyword>
<dbReference type="AlphaFoldDB" id="A0A8B7PIS7"/>
<dbReference type="GO" id="GO:0016787">
    <property type="term" value="F:hydrolase activity"/>
    <property type="evidence" value="ECO:0007669"/>
    <property type="project" value="UniProtKB-KW"/>
</dbReference>
<dbReference type="Pfam" id="PF00091">
    <property type="entry name" value="Tubulin"/>
    <property type="match status" value="2"/>
</dbReference>
<dbReference type="GO" id="GO:0005200">
    <property type="term" value="F:structural constituent of cytoskeleton"/>
    <property type="evidence" value="ECO:0007669"/>
    <property type="project" value="InterPro"/>
</dbReference>
<keyword evidence="3 7" id="KW-0547">Nucleotide-binding</keyword>
<dbReference type="GO" id="GO:0007017">
    <property type="term" value="P:microtubule-based process"/>
    <property type="evidence" value="ECO:0007669"/>
    <property type="project" value="InterPro"/>
</dbReference>
<dbReference type="PANTHER" id="PTHR11588">
    <property type="entry name" value="TUBULIN"/>
    <property type="match status" value="1"/>
</dbReference>
<protein>
    <recommendedName>
        <fullName evidence="7">Tubulin alpha chain</fullName>
    </recommendedName>
</protein>
<name>A0A8B7PIS7_HYAAZ</name>
<dbReference type="InterPro" id="IPR017975">
    <property type="entry name" value="Tubulin_CS"/>
</dbReference>
<dbReference type="KEGG" id="hazt:108681536"/>
<dbReference type="Proteomes" id="UP000694843">
    <property type="component" value="Unplaced"/>
</dbReference>
<gene>
    <name evidence="10" type="primary">LOC108681536</name>
</gene>
<dbReference type="PRINTS" id="PR01161">
    <property type="entry name" value="TUBULIN"/>
</dbReference>
<dbReference type="InterPro" id="IPR003008">
    <property type="entry name" value="Tubulin_FtsZ_GTPase"/>
</dbReference>
<evidence type="ECO:0000256" key="4">
    <source>
        <dbReference type="ARBA" id="ARBA00022801"/>
    </source>
</evidence>
<comment type="catalytic activity">
    <reaction evidence="6">
        <text>GTP + H2O = GDP + phosphate + H(+)</text>
        <dbReference type="Rhea" id="RHEA:19669"/>
        <dbReference type="ChEBI" id="CHEBI:15377"/>
        <dbReference type="ChEBI" id="CHEBI:15378"/>
        <dbReference type="ChEBI" id="CHEBI:37565"/>
        <dbReference type="ChEBI" id="CHEBI:43474"/>
        <dbReference type="ChEBI" id="CHEBI:58189"/>
    </reaction>
    <physiologicalReaction direction="left-to-right" evidence="6">
        <dbReference type="Rhea" id="RHEA:19670"/>
    </physiologicalReaction>
</comment>